<evidence type="ECO:0008006" key="3">
    <source>
        <dbReference type="Google" id="ProtNLM"/>
    </source>
</evidence>
<dbReference type="Proteomes" id="UP000578819">
    <property type="component" value="Unassembled WGS sequence"/>
</dbReference>
<dbReference type="Gene3D" id="3.40.630.30">
    <property type="match status" value="1"/>
</dbReference>
<evidence type="ECO:0000313" key="2">
    <source>
        <dbReference type="Proteomes" id="UP000578819"/>
    </source>
</evidence>
<reference evidence="1 2" key="1">
    <citation type="submission" date="2020-08" db="EMBL/GenBank/DDBJ databases">
        <title>Sequencing the genomes of 1000 actinobacteria strains.</title>
        <authorList>
            <person name="Klenk H.-P."/>
        </authorList>
    </citation>
    <scope>NUCLEOTIDE SEQUENCE [LARGE SCALE GENOMIC DNA]</scope>
    <source>
        <strain evidence="1 2">DSM 45886</strain>
    </source>
</reference>
<evidence type="ECO:0000313" key="1">
    <source>
        <dbReference type="EMBL" id="MBB4961917.1"/>
    </source>
</evidence>
<name>A0A7W7SX45_9ACTN</name>
<organism evidence="1 2">
    <name type="scientific">Micromonospora polyrhachis</name>
    <dbReference type="NCBI Taxonomy" id="1282883"/>
    <lineage>
        <taxon>Bacteria</taxon>
        <taxon>Bacillati</taxon>
        <taxon>Actinomycetota</taxon>
        <taxon>Actinomycetes</taxon>
        <taxon>Micromonosporales</taxon>
        <taxon>Micromonosporaceae</taxon>
        <taxon>Micromonospora</taxon>
    </lineage>
</organism>
<proteinExistence type="predicted"/>
<accession>A0A7W7SX45</accession>
<keyword evidence="2" id="KW-1185">Reference proteome</keyword>
<comment type="caution">
    <text evidence="1">The sequence shown here is derived from an EMBL/GenBank/DDBJ whole genome shotgun (WGS) entry which is preliminary data.</text>
</comment>
<dbReference type="EMBL" id="JACHJW010000001">
    <property type="protein sequence ID" value="MBB4961917.1"/>
    <property type="molecule type" value="Genomic_DNA"/>
</dbReference>
<sequence>MARAVQHAQESGLHPVLDVVASDTSATVLYRRLGWDLLGTVDQQWSPSQTVTVHCYAAPA</sequence>
<dbReference type="AlphaFoldDB" id="A0A7W7SX45"/>
<protein>
    <recommendedName>
        <fullName evidence="3">N-acetyltransferase domain-containing protein</fullName>
    </recommendedName>
</protein>
<gene>
    <name evidence="1" type="ORF">FHR38_005650</name>
</gene>